<dbReference type="InterPro" id="IPR017871">
    <property type="entry name" value="ABC_transporter-like_CS"/>
</dbReference>
<dbReference type="PANTHER" id="PTHR43297:SF2">
    <property type="entry name" value="DIPEPTIDE TRANSPORT ATP-BINDING PROTEIN DPPD"/>
    <property type="match status" value="1"/>
</dbReference>
<dbReference type="InterPro" id="IPR003593">
    <property type="entry name" value="AAA+_ATPase"/>
</dbReference>
<evidence type="ECO:0000256" key="5">
    <source>
        <dbReference type="ARBA" id="ARBA00022741"/>
    </source>
</evidence>
<evidence type="ECO:0000313" key="10">
    <source>
        <dbReference type="EMBL" id="GMA22978.1"/>
    </source>
</evidence>
<dbReference type="SMART" id="SM00382">
    <property type="entry name" value="AAA"/>
    <property type="match status" value="1"/>
</dbReference>
<keyword evidence="3" id="KW-0813">Transport</keyword>
<dbReference type="Proteomes" id="UP001157091">
    <property type="component" value="Unassembled WGS sequence"/>
</dbReference>
<dbReference type="InterPro" id="IPR027417">
    <property type="entry name" value="P-loop_NTPase"/>
</dbReference>
<evidence type="ECO:0000256" key="6">
    <source>
        <dbReference type="ARBA" id="ARBA00022840"/>
    </source>
</evidence>
<comment type="caution">
    <text evidence="10">The sequence shown here is derived from an EMBL/GenBank/DDBJ whole genome shotgun (WGS) entry which is preliminary data.</text>
</comment>
<dbReference type="PANTHER" id="PTHR43297">
    <property type="entry name" value="OLIGOPEPTIDE TRANSPORT ATP-BINDING PROTEIN APPD"/>
    <property type="match status" value="1"/>
</dbReference>
<evidence type="ECO:0000313" key="11">
    <source>
        <dbReference type="Proteomes" id="UP001157091"/>
    </source>
</evidence>
<evidence type="ECO:0000256" key="3">
    <source>
        <dbReference type="ARBA" id="ARBA00022448"/>
    </source>
</evidence>
<evidence type="ECO:0000256" key="8">
    <source>
        <dbReference type="SAM" id="MobiDB-lite"/>
    </source>
</evidence>
<feature type="domain" description="ABC transporter" evidence="9">
    <location>
        <begin position="24"/>
        <end position="279"/>
    </location>
</feature>
<dbReference type="PROSITE" id="PS50893">
    <property type="entry name" value="ABC_TRANSPORTER_2"/>
    <property type="match status" value="1"/>
</dbReference>
<accession>A0ABQ6HWT2</accession>
<dbReference type="Gene3D" id="3.40.50.300">
    <property type="entry name" value="P-loop containing nucleotide triphosphate hydrolases"/>
    <property type="match status" value="1"/>
</dbReference>
<evidence type="ECO:0000259" key="9">
    <source>
        <dbReference type="PROSITE" id="PS50893"/>
    </source>
</evidence>
<sequence>MTPPTTQVRTDRAAARSSDRRPILEIRDLAVDYGYGEDRVHALRGVNLTLHEGEVLGLAGESGCGKSTLVYGATRLLPPPGLISAGEVLYYPEDGAEPVDVLRLSDADLRAGRWQDIAVVFQGAMNSLNPVYRVGRQLMDAIKAHRRDSTSQEREERARELLDMVGIAPERIRSYPHQLSGGMRQRVMIAMALALEPRVLIMDEPTTALDVVMQRQILEQIQDLRDRLGFSVIFITHDVSLLVEVADRIAIMYAGEIVEEASGKQVYKEPRHPYSYGLLHSFPRCTARAVSCRASRARRRTCRTSPADARSGRGARTRCRSARRSTRSSSRRRSARSGAPSRACSTPRGTRSRPSSRSRRPGVDPACDDRSRSRGTGRRPRSGAGNSRRSPRTWPTVIG</sequence>
<evidence type="ECO:0000256" key="7">
    <source>
        <dbReference type="ARBA" id="ARBA00023136"/>
    </source>
</evidence>
<dbReference type="InterPro" id="IPR003439">
    <property type="entry name" value="ABC_transporter-like_ATP-bd"/>
</dbReference>
<evidence type="ECO:0000256" key="4">
    <source>
        <dbReference type="ARBA" id="ARBA00022475"/>
    </source>
</evidence>
<evidence type="ECO:0000256" key="2">
    <source>
        <dbReference type="ARBA" id="ARBA00005417"/>
    </source>
</evidence>
<protein>
    <recommendedName>
        <fullName evidence="9">ABC transporter domain-containing protein</fullName>
    </recommendedName>
</protein>
<organism evidence="10 11">
    <name type="scientific">Luteimicrobium album</name>
    <dbReference type="NCBI Taxonomy" id="1054550"/>
    <lineage>
        <taxon>Bacteria</taxon>
        <taxon>Bacillati</taxon>
        <taxon>Actinomycetota</taxon>
        <taxon>Actinomycetes</taxon>
        <taxon>Micrococcales</taxon>
        <taxon>Luteimicrobium</taxon>
    </lineage>
</organism>
<comment type="subcellular location">
    <subcellularLocation>
        <location evidence="1">Cell membrane</location>
        <topology evidence="1">Peripheral membrane protein</topology>
    </subcellularLocation>
</comment>
<feature type="compositionally biased region" description="Basic residues" evidence="8">
    <location>
        <begin position="313"/>
        <end position="335"/>
    </location>
</feature>
<evidence type="ECO:0000256" key="1">
    <source>
        <dbReference type="ARBA" id="ARBA00004202"/>
    </source>
</evidence>
<dbReference type="PROSITE" id="PS00211">
    <property type="entry name" value="ABC_TRANSPORTER_1"/>
    <property type="match status" value="1"/>
</dbReference>
<keyword evidence="6" id="KW-0067">ATP-binding</keyword>
<gene>
    <name evidence="10" type="ORF">GCM10025864_07370</name>
</gene>
<dbReference type="InterPro" id="IPR050388">
    <property type="entry name" value="ABC_Ni/Peptide_Import"/>
</dbReference>
<keyword evidence="11" id="KW-1185">Reference proteome</keyword>
<feature type="compositionally biased region" description="Basic residues" evidence="8">
    <location>
        <begin position="350"/>
        <end position="360"/>
    </location>
</feature>
<proteinExistence type="inferred from homology"/>
<comment type="similarity">
    <text evidence="2">Belongs to the ABC transporter superfamily.</text>
</comment>
<keyword evidence="4" id="KW-1003">Cell membrane</keyword>
<dbReference type="EMBL" id="BSUK01000001">
    <property type="protein sequence ID" value="GMA22978.1"/>
    <property type="molecule type" value="Genomic_DNA"/>
</dbReference>
<keyword evidence="7" id="KW-0472">Membrane</keyword>
<dbReference type="CDD" id="cd03257">
    <property type="entry name" value="ABC_NikE_OppD_transporters"/>
    <property type="match status" value="1"/>
</dbReference>
<feature type="region of interest" description="Disordered" evidence="8">
    <location>
        <begin position="296"/>
        <end position="399"/>
    </location>
</feature>
<reference evidence="11" key="1">
    <citation type="journal article" date="2019" name="Int. J. Syst. Evol. Microbiol.">
        <title>The Global Catalogue of Microorganisms (GCM) 10K type strain sequencing project: providing services to taxonomists for standard genome sequencing and annotation.</title>
        <authorList>
            <consortium name="The Broad Institute Genomics Platform"/>
            <consortium name="The Broad Institute Genome Sequencing Center for Infectious Disease"/>
            <person name="Wu L."/>
            <person name="Ma J."/>
        </authorList>
    </citation>
    <scope>NUCLEOTIDE SEQUENCE [LARGE SCALE GENOMIC DNA]</scope>
    <source>
        <strain evidence="11">NBRC 106348</strain>
    </source>
</reference>
<dbReference type="Pfam" id="PF00005">
    <property type="entry name" value="ABC_tran"/>
    <property type="match status" value="1"/>
</dbReference>
<feature type="compositionally biased region" description="Low complexity" evidence="8">
    <location>
        <begin position="336"/>
        <end position="349"/>
    </location>
</feature>
<name>A0ABQ6HWT2_9MICO</name>
<keyword evidence="5" id="KW-0547">Nucleotide-binding</keyword>
<dbReference type="SUPFAM" id="SSF52540">
    <property type="entry name" value="P-loop containing nucleoside triphosphate hydrolases"/>
    <property type="match status" value="1"/>
</dbReference>